<dbReference type="PANTHER" id="PTHR43784">
    <property type="entry name" value="GDSL-LIKE LIPASE/ACYLHYDROLASE, PUTATIVE (AFU_ORTHOLOGUE AFUA_2G00820)-RELATED"/>
    <property type="match status" value="1"/>
</dbReference>
<keyword evidence="2" id="KW-0378">Hydrolase</keyword>
<reference evidence="2" key="1">
    <citation type="submission" date="2018-10" db="EMBL/GenBank/DDBJ databases">
        <title>Iterative Subtractive Binning of Freshwater Chronoseries Metagenomes Recovers Nearly Complete Genomes from over Four Hundred Novel Species.</title>
        <authorList>
            <person name="Rodriguez-R L.M."/>
            <person name="Tsementzi D."/>
            <person name="Luo C."/>
            <person name="Konstantinidis K.T."/>
        </authorList>
    </citation>
    <scope>NUCLEOTIDE SEQUENCE</scope>
    <source>
        <strain evidence="2">WB5_2A_028</strain>
    </source>
</reference>
<dbReference type="InterPro" id="IPR013830">
    <property type="entry name" value="SGNH_hydro"/>
</dbReference>
<evidence type="ECO:0000313" key="3">
    <source>
        <dbReference type="Proteomes" id="UP000740727"/>
    </source>
</evidence>
<feature type="domain" description="SGNH hydrolase-type esterase" evidence="1">
    <location>
        <begin position="9"/>
        <end position="185"/>
    </location>
</feature>
<evidence type="ECO:0000313" key="2">
    <source>
        <dbReference type="EMBL" id="NBR94367.1"/>
    </source>
</evidence>
<comment type="caution">
    <text evidence="2">The sequence shown here is derived from an EMBL/GenBank/DDBJ whole genome shotgun (WGS) entry which is preliminary data.</text>
</comment>
<dbReference type="Pfam" id="PF13472">
    <property type="entry name" value="Lipase_GDSL_2"/>
    <property type="match status" value="1"/>
</dbReference>
<dbReference type="SUPFAM" id="SSF52266">
    <property type="entry name" value="SGNH hydrolase"/>
    <property type="match status" value="1"/>
</dbReference>
<dbReference type="InterPro" id="IPR053140">
    <property type="entry name" value="GDSL_Rv0518-like"/>
</dbReference>
<evidence type="ECO:0000259" key="1">
    <source>
        <dbReference type="Pfam" id="PF13472"/>
    </source>
</evidence>
<dbReference type="EMBL" id="RFXN01000116">
    <property type="protein sequence ID" value="NBR94367.1"/>
    <property type="molecule type" value="Genomic_DNA"/>
</dbReference>
<dbReference type="GO" id="GO:0016788">
    <property type="term" value="F:hydrolase activity, acting on ester bonds"/>
    <property type="evidence" value="ECO:0007669"/>
    <property type="project" value="UniProtKB-ARBA"/>
</dbReference>
<dbReference type="InterPro" id="IPR036514">
    <property type="entry name" value="SGNH_hydro_sf"/>
</dbReference>
<dbReference type="PANTHER" id="PTHR43784:SF2">
    <property type="entry name" value="GDSL-LIKE LIPASE_ACYLHYDROLASE, PUTATIVE (AFU_ORTHOLOGUE AFUA_2G00820)-RELATED"/>
    <property type="match status" value="1"/>
</dbReference>
<organism evidence="2 3">
    <name type="scientific">Candidatus Fonsibacter lacus</name>
    <dbReference type="NCBI Taxonomy" id="2576439"/>
    <lineage>
        <taxon>Bacteria</taxon>
        <taxon>Pseudomonadati</taxon>
        <taxon>Pseudomonadota</taxon>
        <taxon>Alphaproteobacteria</taxon>
        <taxon>Candidatus Pelagibacterales</taxon>
        <taxon>Candidatus Pelagibacterales incertae sedis</taxon>
        <taxon>Candidatus Fonsibacter</taxon>
    </lineage>
</organism>
<dbReference type="CDD" id="cd01832">
    <property type="entry name" value="SGNH_hydrolase_like_1"/>
    <property type="match status" value="1"/>
</dbReference>
<name>A0A965GDI4_9PROT</name>
<gene>
    <name evidence="2" type="ORF">EBT44_06050</name>
</gene>
<proteinExistence type="predicted"/>
<dbReference type="AlphaFoldDB" id="A0A965GDI4"/>
<dbReference type="Proteomes" id="UP000740727">
    <property type="component" value="Unassembled WGS sequence"/>
</dbReference>
<sequence length="258" mass="28949">MASYTRFIALGDSFTEGMQDERINDQYRGWADRVAQALATQTSDFTYLNLAVRGKLVGQVSEDQVPVALPWIEGKETLVSFHAGANDLLRPSYDPHLVLPTYKSAVRKLAATGCQLMLFTAIERVAKSGKMQDLWHARFSEFNKVVRDMAEEVGAIIIEATADPDIASRRFLDKDRLHLNPHGHHRVAQGVLAKIGGPHDPNWRSDLPPLPHRSLLAKIYDDLRWFVTFLIPWMSRRIRGVSSGDGRSPKHSAPVKLS</sequence>
<accession>A0A965GDI4</accession>
<dbReference type="Gene3D" id="3.40.50.1110">
    <property type="entry name" value="SGNH hydrolase"/>
    <property type="match status" value="1"/>
</dbReference>
<protein>
    <submittedName>
        <fullName evidence="2">SGNH/GDSL hydrolase family protein</fullName>
    </submittedName>
</protein>